<name>A0A1I7KDY3_9GAMM</name>
<evidence type="ECO:0000259" key="2">
    <source>
        <dbReference type="Pfam" id="PF14667"/>
    </source>
</evidence>
<dbReference type="InterPro" id="IPR014710">
    <property type="entry name" value="RmlC-like_jellyroll"/>
</dbReference>
<dbReference type="InterPro" id="IPR029303">
    <property type="entry name" value="CapF_C"/>
</dbReference>
<dbReference type="SUPFAM" id="SSF51182">
    <property type="entry name" value="RmlC-like cupins"/>
    <property type="match status" value="1"/>
</dbReference>
<dbReference type="RefSeq" id="WP_089797434.1">
    <property type="nucleotide sequence ID" value="NZ_FPBP01000018.1"/>
</dbReference>
<dbReference type="STRING" id="463301.SAMN04487955_11830"/>
<evidence type="ECO:0000259" key="1">
    <source>
        <dbReference type="Pfam" id="PF01370"/>
    </source>
</evidence>
<dbReference type="PANTHER" id="PTHR43245">
    <property type="entry name" value="BIFUNCTIONAL POLYMYXIN RESISTANCE PROTEIN ARNA"/>
    <property type="match status" value="1"/>
</dbReference>
<protein>
    <submittedName>
        <fullName evidence="3">UDP-2-acetamido-2,6-beta-L-arabino-hexul-4-ose reductase</fullName>
    </submittedName>
</protein>
<organism evidence="3 4">
    <name type="scientific">Halomonas korlensis</name>
    <dbReference type="NCBI Taxonomy" id="463301"/>
    <lineage>
        <taxon>Bacteria</taxon>
        <taxon>Pseudomonadati</taxon>
        <taxon>Pseudomonadota</taxon>
        <taxon>Gammaproteobacteria</taxon>
        <taxon>Oceanospirillales</taxon>
        <taxon>Halomonadaceae</taxon>
        <taxon>Halomonas</taxon>
    </lineage>
</organism>
<dbReference type="CDD" id="cd07007">
    <property type="entry name" value="cupin_CapF-like_C"/>
    <property type="match status" value="1"/>
</dbReference>
<dbReference type="Pfam" id="PF01370">
    <property type="entry name" value="Epimerase"/>
    <property type="match status" value="1"/>
</dbReference>
<feature type="domain" description="NAD-dependent epimerase/dehydratase" evidence="1">
    <location>
        <begin position="3"/>
        <end position="191"/>
    </location>
</feature>
<proteinExistence type="predicted"/>
<dbReference type="PANTHER" id="PTHR43245:SF55">
    <property type="entry name" value="NAD(P)-BINDING DOMAIN-CONTAINING PROTEIN"/>
    <property type="match status" value="1"/>
</dbReference>
<sequence>MKIVITGANGLLGRHVHLHLRAQPAYRDSLVLLDRYAFQDDDKLAAALEGASWVLHCAGINRDSDERVEQGNRELAERLTGALERVAATPHLFYANSTQRDRDVPYGRGKQAAHRVFDEWAVRQEARYTELVLPHVFGEGGRPHYNSAVHTFCHQLAAGEELAINGSGQLELLHAQDIAAAIVAAFERGQTGELRLEGRTMSVASAAGKLVDMHRSYTGDVIPDLRDRFDLQLFNTLRSFLYPHYYPKALTLHSDERGALFEGVKNRNGGQAFLSTTKPGITRGNHYHFYKVERFLVVKGEAVIRIRRLLDDKVEEFHVSGEAPAYVDMPTLHTHSITNTGDEELLTMFWSHEIFDPEKPDTYFEPVLDPEPPH</sequence>
<feature type="domain" description="Capsular polysaccharide assembling protein CapF C-terminal" evidence="2">
    <location>
        <begin position="253"/>
        <end position="363"/>
    </location>
</feature>
<dbReference type="Pfam" id="PF14667">
    <property type="entry name" value="Polysacc_synt_C"/>
    <property type="match status" value="1"/>
</dbReference>
<dbReference type="InterPro" id="IPR001509">
    <property type="entry name" value="Epimerase_deHydtase"/>
</dbReference>
<dbReference type="Proteomes" id="UP000198693">
    <property type="component" value="Unassembled WGS sequence"/>
</dbReference>
<dbReference type="Gene3D" id="3.40.50.720">
    <property type="entry name" value="NAD(P)-binding Rossmann-like Domain"/>
    <property type="match status" value="1"/>
</dbReference>
<dbReference type="Gene3D" id="2.60.120.10">
    <property type="entry name" value="Jelly Rolls"/>
    <property type="match status" value="1"/>
</dbReference>
<gene>
    <name evidence="3" type="ORF">SAMN04487955_11830</name>
</gene>
<reference evidence="4" key="1">
    <citation type="submission" date="2016-10" db="EMBL/GenBank/DDBJ databases">
        <authorList>
            <person name="Varghese N."/>
            <person name="Submissions S."/>
        </authorList>
    </citation>
    <scope>NUCLEOTIDE SEQUENCE [LARGE SCALE GENOMIC DNA]</scope>
    <source>
        <strain evidence="4">CGMCC 1.6981</strain>
    </source>
</reference>
<dbReference type="AlphaFoldDB" id="A0A1I7KDY3"/>
<dbReference type="SUPFAM" id="SSF51735">
    <property type="entry name" value="NAD(P)-binding Rossmann-fold domains"/>
    <property type="match status" value="1"/>
</dbReference>
<dbReference type="InterPro" id="IPR050177">
    <property type="entry name" value="Lipid_A_modif_metabolic_enz"/>
</dbReference>
<dbReference type="InterPro" id="IPR011051">
    <property type="entry name" value="RmlC_Cupin_sf"/>
</dbReference>
<dbReference type="EMBL" id="FPBP01000018">
    <property type="protein sequence ID" value="SFU95596.1"/>
    <property type="molecule type" value="Genomic_DNA"/>
</dbReference>
<evidence type="ECO:0000313" key="4">
    <source>
        <dbReference type="Proteomes" id="UP000198693"/>
    </source>
</evidence>
<keyword evidence="4" id="KW-1185">Reference proteome</keyword>
<accession>A0A1I7KDY3</accession>
<dbReference type="InterPro" id="IPR036291">
    <property type="entry name" value="NAD(P)-bd_dom_sf"/>
</dbReference>
<dbReference type="OrthoDB" id="9801056at2"/>
<evidence type="ECO:0000313" key="3">
    <source>
        <dbReference type="EMBL" id="SFU95596.1"/>
    </source>
</evidence>